<sequence>MTVPGCPPRAGTSPSDHLAAARGSRDPAELRRLAATPYPFVWQALAENRRTPADALALLAHARSDEWNHHRLLRLLAEHPGADGEVLGAVLRAVAASLSAGARPYGAALALAGNPRVDPDGVAALGALRGASARLRRGLRGRLAVRGSAGPGPR</sequence>
<dbReference type="Proteomes" id="UP000676079">
    <property type="component" value="Chromosome"/>
</dbReference>
<dbReference type="RefSeq" id="WP_220559460.1">
    <property type="nucleotide sequence ID" value="NZ_CP074133.1"/>
</dbReference>
<name>A0ABX8BPT1_9ACTN</name>
<evidence type="ECO:0000313" key="3">
    <source>
        <dbReference type="Proteomes" id="UP000676079"/>
    </source>
</evidence>
<keyword evidence="3" id="KW-1185">Reference proteome</keyword>
<feature type="region of interest" description="Disordered" evidence="1">
    <location>
        <begin position="1"/>
        <end position="25"/>
    </location>
</feature>
<evidence type="ECO:0000313" key="2">
    <source>
        <dbReference type="EMBL" id="QUX24071.1"/>
    </source>
</evidence>
<accession>A0ABX8BPT1</accession>
<evidence type="ECO:0000256" key="1">
    <source>
        <dbReference type="SAM" id="MobiDB-lite"/>
    </source>
</evidence>
<reference evidence="2 3" key="1">
    <citation type="submission" date="2021-05" db="EMBL/GenBank/DDBJ databases">
        <title>Direct Submission.</title>
        <authorList>
            <person name="Li K."/>
            <person name="Gao J."/>
        </authorList>
    </citation>
    <scope>NUCLEOTIDE SEQUENCE [LARGE SCALE GENOMIC DNA]</scope>
    <source>
        <strain evidence="2 3">Mg02</strain>
    </source>
</reference>
<organism evidence="2 3">
    <name type="scientific">Nocardiopsis changdeensis</name>
    <dbReference type="NCBI Taxonomy" id="2831969"/>
    <lineage>
        <taxon>Bacteria</taxon>
        <taxon>Bacillati</taxon>
        <taxon>Actinomycetota</taxon>
        <taxon>Actinomycetes</taxon>
        <taxon>Streptosporangiales</taxon>
        <taxon>Nocardiopsidaceae</taxon>
        <taxon>Nocardiopsis</taxon>
    </lineage>
</organism>
<gene>
    <name evidence="2" type="ORF">KGD84_07060</name>
</gene>
<dbReference type="EMBL" id="CP074133">
    <property type="protein sequence ID" value="QUX24071.1"/>
    <property type="molecule type" value="Genomic_DNA"/>
</dbReference>
<protein>
    <submittedName>
        <fullName evidence="2">Uncharacterized protein</fullName>
    </submittedName>
</protein>
<proteinExistence type="predicted"/>